<dbReference type="AlphaFoldDB" id="A0AAX2JCQ6"/>
<evidence type="ECO:0000313" key="2">
    <source>
        <dbReference type="Proteomes" id="UP000249008"/>
    </source>
</evidence>
<accession>A0AAX2JCQ6</accession>
<gene>
    <name evidence="1" type="ORF">NCTC12112_01918</name>
</gene>
<dbReference type="Proteomes" id="UP000249008">
    <property type="component" value="Chromosome 1"/>
</dbReference>
<dbReference type="GeneID" id="78453221"/>
<organism evidence="1 2">
    <name type="scientific">Fusobacterium ulcerans</name>
    <dbReference type="NCBI Taxonomy" id="861"/>
    <lineage>
        <taxon>Bacteria</taxon>
        <taxon>Fusobacteriati</taxon>
        <taxon>Fusobacteriota</taxon>
        <taxon>Fusobacteriia</taxon>
        <taxon>Fusobacteriales</taxon>
        <taxon>Fusobacteriaceae</taxon>
        <taxon>Fusobacterium</taxon>
    </lineage>
</organism>
<dbReference type="RefSeq" id="WP_005982115.1">
    <property type="nucleotide sequence ID" value="NZ_CABKNW010000005.1"/>
</dbReference>
<evidence type="ECO:0008006" key="3">
    <source>
        <dbReference type="Google" id="ProtNLM"/>
    </source>
</evidence>
<protein>
    <recommendedName>
        <fullName evidence="3">YARHG domain-containing protein</fullName>
    </recommendedName>
</protein>
<name>A0AAX2JCQ6_9FUSO</name>
<proteinExistence type="predicted"/>
<evidence type="ECO:0000313" key="1">
    <source>
        <dbReference type="EMBL" id="SQJ04815.1"/>
    </source>
</evidence>
<sequence>MKNLKLDRGAFFIEFYYTGLSIMNSKDLAAYVKLNRWYFDRMNFEIQEQFRQMYRNLKRMEVENGQKN</sequence>
<dbReference type="EMBL" id="LS483487">
    <property type="protein sequence ID" value="SQJ04815.1"/>
    <property type="molecule type" value="Genomic_DNA"/>
</dbReference>
<dbReference type="KEGG" id="ful:C4N20_00250"/>
<reference evidence="1 2" key="1">
    <citation type="submission" date="2018-06" db="EMBL/GenBank/DDBJ databases">
        <authorList>
            <consortium name="Pathogen Informatics"/>
            <person name="Doyle S."/>
        </authorList>
    </citation>
    <scope>NUCLEOTIDE SEQUENCE [LARGE SCALE GENOMIC DNA]</scope>
    <source>
        <strain evidence="1 2">NCTC12112</strain>
    </source>
</reference>